<accession>A0A8H7AR62</accession>
<reference evidence="1" key="1">
    <citation type="submission" date="2020-02" db="EMBL/GenBank/DDBJ databases">
        <authorList>
            <person name="Palmer J.M."/>
        </authorList>
    </citation>
    <scope>NUCLEOTIDE SEQUENCE</scope>
    <source>
        <strain evidence="1">EPUS1.4</strain>
        <tissue evidence="1">Thallus</tissue>
    </source>
</reference>
<dbReference type="EMBL" id="JAACFV010000019">
    <property type="protein sequence ID" value="KAF7511536.1"/>
    <property type="molecule type" value="Genomic_DNA"/>
</dbReference>
<gene>
    <name evidence="1" type="ORF">GJ744_004124</name>
</gene>
<evidence type="ECO:0000313" key="1">
    <source>
        <dbReference type="EMBL" id="KAF7511536.1"/>
    </source>
</evidence>
<dbReference type="AlphaFoldDB" id="A0A8H7AR62"/>
<keyword evidence="2" id="KW-1185">Reference proteome</keyword>
<comment type="caution">
    <text evidence="1">The sequence shown here is derived from an EMBL/GenBank/DDBJ whole genome shotgun (WGS) entry which is preliminary data.</text>
</comment>
<name>A0A8H7AR62_9EURO</name>
<protein>
    <submittedName>
        <fullName evidence="1">Uncharacterized protein</fullName>
    </submittedName>
</protein>
<proteinExistence type="predicted"/>
<evidence type="ECO:0000313" key="2">
    <source>
        <dbReference type="Proteomes" id="UP000606974"/>
    </source>
</evidence>
<organism evidence="1 2">
    <name type="scientific">Endocarpon pusillum</name>
    <dbReference type="NCBI Taxonomy" id="364733"/>
    <lineage>
        <taxon>Eukaryota</taxon>
        <taxon>Fungi</taxon>
        <taxon>Dikarya</taxon>
        <taxon>Ascomycota</taxon>
        <taxon>Pezizomycotina</taxon>
        <taxon>Eurotiomycetes</taxon>
        <taxon>Chaetothyriomycetidae</taxon>
        <taxon>Verrucariales</taxon>
        <taxon>Verrucariaceae</taxon>
        <taxon>Endocarpon</taxon>
    </lineage>
</organism>
<dbReference type="Proteomes" id="UP000606974">
    <property type="component" value="Unassembled WGS sequence"/>
</dbReference>
<sequence length="80" mass="8516">MLLATSDPGIYGHDIVTAGMELSGGQVFVLNSIPKLTSRTPTICGQNPPNQLLNVDALTHPLYIQLMTTAKPEGLRLLAS</sequence>